<gene>
    <name evidence="3" type="ORF">Aco04nite_85520</name>
</gene>
<evidence type="ECO:0000256" key="1">
    <source>
        <dbReference type="ARBA" id="ARBA00022801"/>
    </source>
</evidence>
<dbReference type="SUPFAM" id="SSF55811">
    <property type="entry name" value="Nudix"/>
    <property type="match status" value="1"/>
</dbReference>
<feature type="domain" description="Nudix hydrolase" evidence="2">
    <location>
        <begin position="1"/>
        <end position="99"/>
    </location>
</feature>
<evidence type="ECO:0000259" key="2">
    <source>
        <dbReference type="PROSITE" id="PS51462"/>
    </source>
</evidence>
<dbReference type="GO" id="GO:0016787">
    <property type="term" value="F:hydrolase activity"/>
    <property type="evidence" value="ECO:0007669"/>
    <property type="project" value="UniProtKB-KW"/>
</dbReference>
<organism evidence="3 4">
    <name type="scientific">Winogradskya consettensis</name>
    <dbReference type="NCBI Taxonomy" id="113560"/>
    <lineage>
        <taxon>Bacteria</taxon>
        <taxon>Bacillati</taxon>
        <taxon>Actinomycetota</taxon>
        <taxon>Actinomycetes</taxon>
        <taxon>Micromonosporales</taxon>
        <taxon>Micromonosporaceae</taxon>
        <taxon>Winogradskya</taxon>
    </lineage>
</organism>
<dbReference type="PROSITE" id="PS51462">
    <property type="entry name" value="NUDIX"/>
    <property type="match status" value="1"/>
</dbReference>
<proteinExistence type="predicted"/>
<dbReference type="EMBL" id="BOQP01000053">
    <property type="protein sequence ID" value="GIM83238.1"/>
    <property type="molecule type" value="Genomic_DNA"/>
</dbReference>
<dbReference type="AlphaFoldDB" id="A0A919T3B8"/>
<keyword evidence="1" id="KW-0378">Hydrolase</keyword>
<dbReference type="InterPro" id="IPR020084">
    <property type="entry name" value="NUDIX_hydrolase_CS"/>
</dbReference>
<name>A0A919T3B8_9ACTN</name>
<accession>A0A919T3B8</accession>
<evidence type="ECO:0000313" key="3">
    <source>
        <dbReference type="EMBL" id="GIM83238.1"/>
    </source>
</evidence>
<reference evidence="3" key="1">
    <citation type="submission" date="2021-03" db="EMBL/GenBank/DDBJ databases">
        <title>Whole genome shotgun sequence of Actinoplanes consettensis NBRC 14913.</title>
        <authorList>
            <person name="Komaki H."/>
            <person name="Tamura T."/>
        </authorList>
    </citation>
    <scope>NUCLEOTIDE SEQUENCE</scope>
    <source>
        <strain evidence="3">NBRC 14913</strain>
    </source>
</reference>
<dbReference type="InterPro" id="IPR015797">
    <property type="entry name" value="NUDIX_hydrolase-like_dom_sf"/>
</dbReference>
<dbReference type="Gene3D" id="3.90.79.10">
    <property type="entry name" value="Nucleoside Triphosphate Pyrophosphohydrolase"/>
    <property type="match status" value="1"/>
</dbReference>
<evidence type="ECO:0000313" key="4">
    <source>
        <dbReference type="Proteomes" id="UP000680865"/>
    </source>
</evidence>
<sequence>MGGHLEPGETVAEALAREIHEETGWHLAEVLATVGDYRYTGEDGFERWETDFLVRVDGDLARPQLEVGKHTEFRWLADNELDVLDESAHINDGMIRQLAEDGFAVLHGLGT</sequence>
<dbReference type="Proteomes" id="UP000680865">
    <property type="component" value="Unassembled WGS sequence"/>
</dbReference>
<dbReference type="Pfam" id="PF00293">
    <property type="entry name" value="NUDIX"/>
    <property type="match status" value="1"/>
</dbReference>
<dbReference type="InterPro" id="IPR000086">
    <property type="entry name" value="NUDIX_hydrolase_dom"/>
</dbReference>
<dbReference type="PROSITE" id="PS00893">
    <property type="entry name" value="NUDIX_BOX"/>
    <property type="match status" value="1"/>
</dbReference>
<comment type="caution">
    <text evidence="3">The sequence shown here is derived from an EMBL/GenBank/DDBJ whole genome shotgun (WGS) entry which is preliminary data.</text>
</comment>
<keyword evidence="4" id="KW-1185">Reference proteome</keyword>
<protein>
    <recommendedName>
        <fullName evidence="2">Nudix hydrolase domain-containing protein</fullName>
    </recommendedName>
</protein>